<sequence>MRLPSHVSWFHVFSIILNIHLATSLTTTRYISSIPKNITIANTKSEIAQMQLDIPSSVFAENGGYYMKAEGGEVLAIASDRLCSILDDSHMSLYFHLKLDSEYEEAEELLGILRKNGIDADKLVREANDDIRHGGCVVDPEDAKDYEYDGDYYEEEDDDVEDGYLMEEEATEKHEL</sequence>
<dbReference type="Proteomes" id="UP001149165">
    <property type="component" value="Unassembled WGS sequence"/>
</dbReference>
<organism evidence="2 3">
    <name type="scientific">Penicillium angulare</name>
    <dbReference type="NCBI Taxonomy" id="116970"/>
    <lineage>
        <taxon>Eukaryota</taxon>
        <taxon>Fungi</taxon>
        <taxon>Dikarya</taxon>
        <taxon>Ascomycota</taxon>
        <taxon>Pezizomycotina</taxon>
        <taxon>Eurotiomycetes</taxon>
        <taxon>Eurotiomycetidae</taxon>
        <taxon>Eurotiales</taxon>
        <taxon>Aspergillaceae</taxon>
        <taxon>Penicillium</taxon>
    </lineage>
</organism>
<evidence type="ECO:0000256" key="1">
    <source>
        <dbReference type="SAM" id="SignalP"/>
    </source>
</evidence>
<reference evidence="2" key="2">
    <citation type="journal article" date="2023" name="IMA Fungus">
        <title>Comparative genomic study of the Penicillium genus elucidates a diverse pangenome and 15 lateral gene transfer events.</title>
        <authorList>
            <person name="Petersen C."/>
            <person name="Sorensen T."/>
            <person name="Nielsen M.R."/>
            <person name="Sondergaard T.E."/>
            <person name="Sorensen J.L."/>
            <person name="Fitzpatrick D.A."/>
            <person name="Frisvad J.C."/>
            <person name="Nielsen K.L."/>
        </authorList>
    </citation>
    <scope>NUCLEOTIDE SEQUENCE</scope>
    <source>
        <strain evidence="2">IBT 30069</strain>
    </source>
</reference>
<feature type="chain" id="PRO_5040718875" evidence="1">
    <location>
        <begin position="25"/>
        <end position="176"/>
    </location>
</feature>
<keyword evidence="1" id="KW-0732">Signal</keyword>
<name>A0A9W9G7B2_9EURO</name>
<reference evidence="2" key="1">
    <citation type="submission" date="2022-11" db="EMBL/GenBank/DDBJ databases">
        <authorList>
            <person name="Petersen C."/>
        </authorList>
    </citation>
    <scope>NUCLEOTIDE SEQUENCE</scope>
    <source>
        <strain evidence="2">IBT 30069</strain>
    </source>
</reference>
<accession>A0A9W9G7B2</accession>
<evidence type="ECO:0000313" key="3">
    <source>
        <dbReference type="Proteomes" id="UP001149165"/>
    </source>
</evidence>
<dbReference type="EMBL" id="JAPQKH010000002">
    <property type="protein sequence ID" value="KAJ5113425.1"/>
    <property type="molecule type" value="Genomic_DNA"/>
</dbReference>
<comment type="caution">
    <text evidence="2">The sequence shown here is derived from an EMBL/GenBank/DDBJ whole genome shotgun (WGS) entry which is preliminary data.</text>
</comment>
<dbReference type="OrthoDB" id="4435242at2759"/>
<proteinExistence type="predicted"/>
<dbReference type="AlphaFoldDB" id="A0A9W9G7B2"/>
<keyword evidence="3" id="KW-1185">Reference proteome</keyword>
<evidence type="ECO:0000313" key="2">
    <source>
        <dbReference type="EMBL" id="KAJ5113425.1"/>
    </source>
</evidence>
<feature type="signal peptide" evidence="1">
    <location>
        <begin position="1"/>
        <end position="24"/>
    </location>
</feature>
<protein>
    <submittedName>
        <fullName evidence="2">Uncharacterized protein</fullName>
    </submittedName>
</protein>
<gene>
    <name evidence="2" type="ORF">N7456_001959</name>
</gene>